<dbReference type="EMBL" id="JANVFS010000038">
    <property type="protein sequence ID" value="KAJ4468387.1"/>
    <property type="molecule type" value="Genomic_DNA"/>
</dbReference>
<accession>A0A9W8ZWT6</accession>
<feature type="compositionally biased region" description="Polar residues" evidence="1">
    <location>
        <begin position="92"/>
        <end position="107"/>
    </location>
</feature>
<reference evidence="2" key="1">
    <citation type="submission" date="2022-08" db="EMBL/GenBank/DDBJ databases">
        <authorList>
            <consortium name="DOE Joint Genome Institute"/>
            <person name="Min B."/>
            <person name="Riley R."/>
            <person name="Sierra-Patev S."/>
            <person name="Naranjo-Ortiz M."/>
            <person name="Looney B."/>
            <person name="Konkel Z."/>
            <person name="Slot J.C."/>
            <person name="Sakamoto Y."/>
            <person name="Steenwyk J.L."/>
            <person name="Rokas A."/>
            <person name="Carro J."/>
            <person name="Camarero S."/>
            <person name="Ferreira P."/>
            <person name="Molpeceres G."/>
            <person name="Ruiz-Duenas F.J."/>
            <person name="Serrano A."/>
            <person name="Henrissat B."/>
            <person name="Drula E."/>
            <person name="Hughes K.W."/>
            <person name="Mata J.L."/>
            <person name="Ishikawa N.K."/>
            <person name="Vargas-Isla R."/>
            <person name="Ushijima S."/>
            <person name="Smith C.A."/>
            <person name="Ahrendt S."/>
            <person name="Andreopoulos W."/>
            <person name="He G."/>
            <person name="Labutti K."/>
            <person name="Lipzen A."/>
            <person name="Ng V."/>
            <person name="Sandor L."/>
            <person name="Barry K."/>
            <person name="Martinez A.T."/>
            <person name="Xiao Y."/>
            <person name="Gibbons J.G."/>
            <person name="Terashima K."/>
            <person name="Hibbett D.S."/>
            <person name="Grigoriev I.V."/>
        </authorList>
    </citation>
    <scope>NUCLEOTIDE SEQUENCE</scope>
    <source>
        <strain evidence="2">Sp2 HRB7682 ss15</strain>
    </source>
</reference>
<comment type="caution">
    <text evidence="2">The sequence shown here is derived from an EMBL/GenBank/DDBJ whole genome shotgun (WGS) entry which is preliminary data.</text>
</comment>
<organism evidence="2 3">
    <name type="scientific">Lentinula lateritia</name>
    <dbReference type="NCBI Taxonomy" id="40482"/>
    <lineage>
        <taxon>Eukaryota</taxon>
        <taxon>Fungi</taxon>
        <taxon>Dikarya</taxon>
        <taxon>Basidiomycota</taxon>
        <taxon>Agaricomycotina</taxon>
        <taxon>Agaricomycetes</taxon>
        <taxon>Agaricomycetidae</taxon>
        <taxon>Agaricales</taxon>
        <taxon>Marasmiineae</taxon>
        <taxon>Omphalotaceae</taxon>
        <taxon>Lentinula</taxon>
    </lineage>
</organism>
<proteinExistence type="predicted"/>
<evidence type="ECO:0000313" key="3">
    <source>
        <dbReference type="Proteomes" id="UP001150238"/>
    </source>
</evidence>
<sequence length="233" mass="25194">MDPGNNFEAILDIEGRAASLEVEDEDVSESNGILIVNRRRDAYTGPSVQGPNNSHPNVLFGAGEFVLTNTKIHAGAFSAVGGRQKIRLRRGQPTQSQRADHSSNVTNSVQVNCNPTVLSGFDGVIPEAIYGSASFSAVGGIQDIRNKNTSLQVTKRTQMEVLPNLNGSNFPQPTANRFDDGQHSAVYPINDIVQEKGPSVLPQFRHFEGKKSDIQPGAFSAVYGNQTIEYHGD</sequence>
<protein>
    <submittedName>
        <fullName evidence="2">Uncharacterized protein</fullName>
    </submittedName>
</protein>
<evidence type="ECO:0000256" key="1">
    <source>
        <dbReference type="SAM" id="MobiDB-lite"/>
    </source>
</evidence>
<dbReference type="Proteomes" id="UP001150238">
    <property type="component" value="Unassembled WGS sequence"/>
</dbReference>
<gene>
    <name evidence="2" type="ORF">C8J55DRAFT_203984</name>
</gene>
<evidence type="ECO:0000313" key="2">
    <source>
        <dbReference type="EMBL" id="KAJ4468387.1"/>
    </source>
</evidence>
<feature type="region of interest" description="Disordered" evidence="1">
    <location>
        <begin position="85"/>
        <end position="107"/>
    </location>
</feature>
<dbReference type="AlphaFoldDB" id="A0A9W8ZWT6"/>
<name>A0A9W8ZWT6_9AGAR</name>
<reference evidence="2" key="2">
    <citation type="journal article" date="2023" name="Proc. Natl. Acad. Sci. U.S.A.">
        <title>A global phylogenomic analysis of the shiitake genus Lentinula.</title>
        <authorList>
            <person name="Sierra-Patev S."/>
            <person name="Min B."/>
            <person name="Naranjo-Ortiz M."/>
            <person name="Looney B."/>
            <person name="Konkel Z."/>
            <person name="Slot J.C."/>
            <person name="Sakamoto Y."/>
            <person name="Steenwyk J.L."/>
            <person name="Rokas A."/>
            <person name="Carro J."/>
            <person name="Camarero S."/>
            <person name="Ferreira P."/>
            <person name="Molpeceres G."/>
            <person name="Ruiz-Duenas F.J."/>
            <person name="Serrano A."/>
            <person name="Henrissat B."/>
            <person name="Drula E."/>
            <person name="Hughes K.W."/>
            <person name="Mata J.L."/>
            <person name="Ishikawa N.K."/>
            <person name="Vargas-Isla R."/>
            <person name="Ushijima S."/>
            <person name="Smith C.A."/>
            <person name="Donoghue J."/>
            <person name="Ahrendt S."/>
            <person name="Andreopoulos W."/>
            <person name="He G."/>
            <person name="LaButti K."/>
            <person name="Lipzen A."/>
            <person name="Ng V."/>
            <person name="Riley R."/>
            <person name="Sandor L."/>
            <person name="Barry K."/>
            <person name="Martinez A.T."/>
            <person name="Xiao Y."/>
            <person name="Gibbons J.G."/>
            <person name="Terashima K."/>
            <person name="Grigoriev I.V."/>
            <person name="Hibbett D."/>
        </authorList>
    </citation>
    <scope>NUCLEOTIDE SEQUENCE</scope>
    <source>
        <strain evidence="2">Sp2 HRB7682 ss15</strain>
    </source>
</reference>